<dbReference type="PANTHER" id="PTHR22911">
    <property type="entry name" value="ACYL-MALONYL CONDENSING ENZYME-RELATED"/>
    <property type="match status" value="1"/>
</dbReference>
<evidence type="ECO:0000259" key="2">
    <source>
        <dbReference type="Pfam" id="PF00892"/>
    </source>
</evidence>
<feature type="transmembrane region" description="Helical" evidence="1">
    <location>
        <begin position="95"/>
        <end position="113"/>
    </location>
</feature>
<dbReference type="InterPro" id="IPR037185">
    <property type="entry name" value="EmrE-like"/>
</dbReference>
<feature type="domain" description="EamA" evidence="2">
    <location>
        <begin position="159"/>
        <end position="288"/>
    </location>
</feature>
<feature type="transmembrane region" description="Helical" evidence="1">
    <location>
        <begin position="35"/>
        <end position="52"/>
    </location>
</feature>
<feature type="transmembrane region" description="Helical" evidence="1">
    <location>
        <begin position="64"/>
        <end position="83"/>
    </location>
</feature>
<evidence type="ECO:0000313" key="3">
    <source>
        <dbReference type="EMBL" id="CRH07093.1"/>
    </source>
</evidence>
<evidence type="ECO:0000256" key="1">
    <source>
        <dbReference type="SAM" id="Phobius"/>
    </source>
</evidence>
<gene>
    <name evidence="3" type="ORF">MAGMO_2947</name>
</gene>
<dbReference type="SUPFAM" id="SSF103481">
    <property type="entry name" value="Multidrug resistance efflux transporter EmrE"/>
    <property type="match status" value="1"/>
</dbReference>
<organism evidence="3">
    <name type="scientific">Magnetococcus massalia (strain MO-1)</name>
    <dbReference type="NCBI Taxonomy" id="451514"/>
    <lineage>
        <taxon>Bacteria</taxon>
        <taxon>Pseudomonadati</taxon>
        <taxon>Pseudomonadota</taxon>
        <taxon>Magnetococcia</taxon>
        <taxon>Magnetococcales</taxon>
        <taxon>Magnetococcaceae</taxon>
        <taxon>Magnetococcus</taxon>
    </lineage>
</organism>
<dbReference type="Pfam" id="PF00892">
    <property type="entry name" value="EamA"/>
    <property type="match status" value="2"/>
</dbReference>
<keyword evidence="1" id="KW-1133">Transmembrane helix</keyword>
<dbReference type="EMBL" id="LO017727">
    <property type="protein sequence ID" value="CRH07093.1"/>
    <property type="molecule type" value="Genomic_DNA"/>
</dbReference>
<feature type="transmembrane region" description="Helical" evidence="1">
    <location>
        <begin position="6"/>
        <end position="23"/>
    </location>
</feature>
<dbReference type="AlphaFoldDB" id="A0A1S7LL19"/>
<feature type="domain" description="EamA" evidence="2">
    <location>
        <begin position="5"/>
        <end position="136"/>
    </location>
</feature>
<dbReference type="Gene3D" id="1.10.3730.20">
    <property type="match status" value="1"/>
</dbReference>
<feature type="transmembrane region" description="Helical" evidence="1">
    <location>
        <begin position="184"/>
        <end position="206"/>
    </location>
</feature>
<dbReference type="InterPro" id="IPR000620">
    <property type="entry name" value="EamA_dom"/>
</dbReference>
<keyword evidence="1" id="KW-0472">Membrane</keyword>
<name>A0A1S7LL19_MAGMO</name>
<dbReference type="GO" id="GO:0016020">
    <property type="term" value="C:membrane"/>
    <property type="evidence" value="ECO:0007669"/>
    <property type="project" value="InterPro"/>
</dbReference>
<keyword evidence="1" id="KW-0812">Transmembrane</keyword>
<sequence>MDPIWWLPLAICTALFTAFKDLLGKRSVAKKDPWAVASAMHLIAFLVLLPLLPFMQRPAIGSDFWWALLGSGSINVAAMILYLKALQAADLSLTTPMLTTTPLFLLVTSPIIVGETPSAMGLIGVVLIFLGAYLLNISQRHLGFWAPFKALWDHKGPRYMLLVAFMFSISSNLDKVGILNSSPLFWLFCLFAFISAGTLTLALYHGHSPREVLVDEPLSLSLQGVLFSAAALSQFFAIQLTMVPYVIAIKRTSALIAVGLGIWLLKESGGRERITGALVMFGGFLFITFAGQSG</sequence>
<reference evidence="3" key="1">
    <citation type="submission" date="2015-04" db="EMBL/GenBank/DDBJ databases">
        <authorList>
            <person name="Syromyatnikov M.Y."/>
            <person name="Popov V.N."/>
        </authorList>
    </citation>
    <scope>NUCLEOTIDE SEQUENCE</scope>
    <source>
        <strain evidence="3">MO-1</strain>
    </source>
</reference>
<feature type="transmembrane region" description="Helical" evidence="1">
    <location>
        <begin position="274"/>
        <end position="291"/>
    </location>
</feature>
<protein>
    <recommendedName>
        <fullName evidence="2">EamA domain-containing protein</fullName>
    </recommendedName>
</protein>
<feature type="transmembrane region" description="Helical" evidence="1">
    <location>
        <begin position="218"/>
        <end position="237"/>
    </location>
</feature>
<feature type="transmembrane region" description="Helical" evidence="1">
    <location>
        <begin position="119"/>
        <end position="138"/>
    </location>
</feature>
<accession>A0A1S7LL19</accession>
<proteinExistence type="predicted"/>